<evidence type="ECO:0000313" key="4">
    <source>
        <dbReference type="WBParaSite" id="jg3802.1"/>
    </source>
</evidence>
<sequence length="98" mass="11376">MSRLLPAEMHHDIFQFLSLKDSLIILAVSTTLSRCTSPALVNMRNLNQQIAELQKQNQELQNQIQELRYEYARLACITGVIIICLLAYIFQDYLSKYI</sequence>
<keyword evidence="2" id="KW-0812">Transmembrane</keyword>
<evidence type="ECO:0000313" key="3">
    <source>
        <dbReference type="Proteomes" id="UP000887574"/>
    </source>
</evidence>
<protein>
    <submittedName>
        <fullName evidence="4">F-box domain-containing protein</fullName>
    </submittedName>
</protein>
<feature type="coiled-coil region" evidence="1">
    <location>
        <begin position="43"/>
        <end position="77"/>
    </location>
</feature>
<keyword evidence="2" id="KW-0472">Membrane</keyword>
<keyword evidence="2" id="KW-1133">Transmembrane helix</keyword>
<evidence type="ECO:0000256" key="1">
    <source>
        <dbReference type="SAM" id="Coils"/>
    </source>
</evidence>
<evidence type="ECO:0000256" key="2">
    <source>
        <dbReference type="SAM" id="Phobius"/>
    </source>
</evidence>
<keyword evidence="1" id="KW-0175">Coiled coil</keyword>
<proteinExistence type="predicted"/>
<accession>A0A915E7Z0</accession>
<keyword evidence="3" id="KW-1185">Reference proteome</keyword>
<reference evidence="4" key="1">
    <citation type="submission" date="2022-11" db="UniProtKB">
        <authorList>
            <consortium name="WormBaseParasite"/>
        </authorList>
    </citation>
    <scope>IDENTIFICATION</scope>
</reference>
<dbReference type="AlphaFoldDB" id="A0A915E7Z0"/>
<name>A0A915E7Z0_9BILA</name>
<feature type="transmembrane region" description="Helical" evidence="2">
    <location>
        <begin position="71"/>
        <end position="90"/>
    </location>
</feature>
<dbReference type="Proteomes" id="UP000887574">
    <property type="component" value="Unplaced"/>
</dbReference>
<organism evidence="3 4">
    <name type="scientific">Ditylenchus dipsaci</name>
    <dbReference type="NCBI Taxonomy" id="166011"/>
    <lineage>
        <taxon>Eukaryota</taxon>
        <taxon>Metazoa</taxon>
        <taxon>Ecdysozoa</taxon>
        <taxon>Nematoda</taxon>
        <taxon>Chromadorea</taxon>
        <taxon>Rhabditida</taxon>
        <taxon>Tylenchina</taxon>
        <taxon>Tylenchomorpha</taxon>
        <taxon>Sphaerularioidea</taxon>
        <taxon>Anguinidae</taxon>
        <taxon>Anguininae</taxon>
        <taxon>Ditylenchus</taxon>
    </lineage>
</organism>
<dbReference type="WBParaSite" id="jg3802.1">
    <property type="protein sequence ID" value="jg3802.1"/>
    <property type="gene ID" value="jg3802"/>
</dbReference>